<name>A0A0F9UZ52_9ZZZZ</name>
<organism evidence="1">
    <name type="scientific">marine sediment metagenome</name>
    <dbReference type="NCBI Taxonomy" id="412755"/>
    <lineage>
        <taxon>unclassified sequences</taxon>
        <taxon>metagenomes</taxon>
        <taxon>ecological metagenomes</taxon>
    </lineage>
</organism>
<dbReference type="InterPro" id="IPR054207">
    <property type="entry name" value="DUF6913"/>
</dbReference>
<evidence type="ECO:0000313" key="1">
    <source>
        <dbReference type="EMBL" id="KKN98255.1"/>
    </source>
</evidence>
<protein>
    <submittedName>
        <fullName evidence="1">Uncharacterized protein</fullName>
    </submittedName>
</protein>
<dbReference type="Pfam" id="PF21857">
    <property type="entry name" value="DUF6913"/>
    <property type="match status" value="1"/>
</dbReference>
<sequence length="177" mass="20547">MFLKGIKDKFKRKSGRKILKQLVVTPVAVARESKGIRSVGCIVDLDKFDKSEVFFQLQDELSLHPNAVKIIGYKRFYDKNSPYATPVFSDKDLGWKGEIENSYAHEFLGREYDLLVNYYDEDSLLLNLMSMKTKARLKVGFKKVGPAYNDLMLDTPLKDFQIFKKELKKYLGIFKEI</sequence>
<reference evidence="1" key="1">
    <citation type="journal article" date="2015" name="Nature">
        <title>Complex archaea that bridge the gap between prokaryotes and eukaryotes.</title>
        <authorList>
            <person name="Spang A."/>
            <person name="Saw J.H."/>
            <person name="Jorgensen S.L."/>
            <person name="Zaremba-Niedzwiedzka K."/>
            <person name="Martijn J."/>
            <person name="Lind A.E."/>
            <person name="van Eijk R."/>
            <person name="Schleper C."/>
            <person name="Guy L."/>
            <person name="Ettema T.J."/>
        </authorList>
    </citation>
    <scope>NUCLEOTIDE SEQUENCE</scope>
</reference>
<dbReference type="AlphaFoldDB" id="A0A0F9UZ52"/>
<accession>A0A0F9UZ52</accession>
<proteinExistence type="predicted"/>
<gene>
    <name evidence="1" type="ORF">LCGC14_0147890</name>
</gene>
<dbReference type="EMBL" id="LAZR01000052">
    <property type="protein sequence ID" value="KKN98255.1"/>
    <property type="molecule type" value="Genomic_DNA"/>
</dbReference>
<comment type="caution">
    <text evidence="1">The sequence shown here is derived from an EMBL/GenBank/DDBJ whole genome shotgun (WGS) entry which is preliminary data.</text>
</comment>